<protein>
    <recommendedName>
        <fullName evidence="5">Energy-coupling factor transport system substrate-specific component</fullName>
    </recommendedName>
</protein>
<keyword evidence="2" id="KW-0472">Membrane</keyword>
<dbReference type="RefSeq" id="WP_058593857.1">
    <property type="nucleotide sequence ID" value="NZ_LDRK01000034.1"/>
</dbReference>
<evidence type="ECO:0000256" key="1">
    <source>
        <dbReference type="SAM" id="MobiDB-lite"/>
    </source>
</evidence>
<accession>A0A147EN73</accession>
<feature type="transmembrane region" description="Helical" evidence="2">
    <location>
        <begin position="234"/>
        <end position="258"/>
    </location>
</feature>
<proteinExistence type="predicted"/>
<dbReference type="PATRIC" id="fig|1079994.3.peg.1524"/>
<feature type="transmembrane region" description="Helical" evidence="2">
    <location>
        <begin position="170"/>
        <end position="191"/>
    </location>
</feature>
<keyword evidence="2" id="KW-0812">Transmembrane</keyword>
<dbReference type="Proteomes" id="UP000070810">
    <property type="component" value="Unassembled WGS sequence"/>
</dbReference>
<feature type="transmembrane region" description="Helical" evidence="2">
    <location>
        <begin position="203"/>
        <end position="222"/>
    </location>
</feature>
<dbReference type="Gene3D" id="1.10.1760.20">
    <property type="match status" value="1"/>
</dbReference>
<feature type="transmembrane region" description="Helical" evidence="2">
    <location>
        <begin position="138"/>
        <end position="158"/>
    </location>
</feature>
<evidence type="ECO:0000313" key="4">
    <source>
        <dbReference type="Proteomes" id="UP000070810"/>
    </source>
</evidence>
<sequence length="359" mass="37675">MPEPSRAPQLQPESFDRIARDLQALRLDAGPVSYAEIVRRIADQRVQRGVPAAAAIPARSTVYNAFTTGRARMDTELLRDIVIALGATPGEAEVWVQRCRRARSAAEFGAAVQRSAERDQTLARDASAPPPPRSAPRAGVVIVLLAGGVALNLLGLWITAVFKLSVYLDMVGTAIASLVLGPWHGVAVALLSSNLGFVTGDLHTWEFTPVNIAGALIWGYGVRRLRLGASLTRFFSLNLAVALGCSLVAAPIVVAAFGGENGHASVSAVLSLESLGVPMMASVFSANIITSIMDKLLTGFVGLLVFTLLHGRFGVPAAHMPLVEKLGALSAAEAEGARGAPREARTMSGSRPPRAPAAP</sequence>
<evidence type="ECO:0008006" key="5">
    <source>
        <dbReference type="Google" id="ProtNLM"/>
    </source>
</evidence>
<dbReference type="EMBL" id="LDRK01000034">
    <property type="protein sequence ID" value="KTR85946.1"/>
    <property type="molecule type" value="Genomic_DNA"/>
</dbReference>
<feature type="transmembrane region" description="Helical" evidence="2">
    <location>
        <begin position="264"/>
        <end position="284"/>
    </location>
</feature>
<feature type="transmembrane region" description="Helical" evidence="2">
    <location>
        <begin position="296"/>
        <end position="315"/>
    </location>
</feature>
<feature type="region of interest" description="Disordered" evidence="1">
    <location>
        <begin position="334"/>
        <end position="359"/>
    </location>
</feature>
<gene>
    <name evidence="3" type="ORF">NS354_07015</name>
</gene>
<dbReference type="OrthoDB" id="7628974at2"/>
<keyword evidence="2" id="KW-1133">Transmembrane helix</keyword>
<name>A0A147EN73_9MICO</name>
<evidence type="ECO:0000313" key="3">
    <source>
        <dbReference type="EMBL" id="KTR85946.1"/>
    </source>
</evidence>
<dbReference type="AlphaFoldDB" id="A0A147EN73"/>
<evidence type="ECO:0000256" key="2">
    <source>
        <dbReference type="SAM" id="Phobius"/>
    </source>
</evidence>
<comment type="caution">
    <text evidence="3">The sequence shown here is derived from an EMBL/GenBank/DDBJ whole genome shotgun (WGS) entry which is preliminary data.</text>
</comment>
<reference evidence="3 4" key="1">
    <citation type="journal article" date="2016" name="Front. Microbiol.">
        <title>Genomic Resource of Rice Seed Associated Bacteria.</title>
        <authorList>
            <person name="Midha S."/>
            <person name="Bansal K."/>
            <person name="Sharma S."/>
            <person name="Kumar N."/>
            <person name="Patil P.P."/>
            <person name="Chaudhry V."/>
            <person name="Patil P.B."/>
        </authorList>
    </citation>
    <scope>NUCLEOTIDE SEQUENCE [LARGE SCALE GENOMIC DNA]</scope>
    <source>
        <strain evidence="3 4">NS354</strain>
    </source>
</reference>
<organism evidence="3 4">
    <name type="scientific">Leucobacter chromiiresistens</name>
    <dbReference type="NCBI Taxonomy" id="1079994"/>
    <lineage>
        <taxon>Bacteria</taxon>
        <taxon>Bacillati</taxon>
        <taxon>Actinomycetota</taxon>
        <taxon>Actinomycetes</taxon>
        <taxon>Micrococcales</taxon>
        <taxon>Microbacteriaceae</taxon>
        <taxon>Leucobacter</taxon>
    </lineage>
</organism>
<keyword evidence="4" id="KW-1185">Reference proteome</keyword>